<accession>A0A6A5EDN3</accession>
<gene>
    <name evidence="1" type="ORF">PFLUV_G00274590</name>
</gene>
<name>A0A6A5EDN3_PERFL</name>
<organism evidence="1 2">
    <name type="scientific">Perca fluviatilis</name>
    <name type="common">European perch</name>
    <dbReference type="NCBI Taxonomy" id="8168"/>
    <lineage>
        <taxon>Eukaryota</taxon>
        <taxon>Metazoa</taxon>
        <taxon>Chordata</taxon>
        <taxon>Craniata</taxon>
        <taxon>Vertebrata</taxon>
        <taxon>Euteleostomi</taxon>
        <taxon>Actinopterygii</taxon>
        <taxon>Neopterygii</taxon>
        <taxon>Teleostei</taxon>
        <taxon>Neoteleostei</taxon>
        <taxon>Acanthomorphata</taxon>
        <taxon>Eupercaria</taxon>
        <taxon>Perciformes</taxon>
        <taxon>Percoidei</taxon>
        <taxon>Percidae</taxon>
        <taxon>Percinae</taxon>
        <taxon>Perca</taxon>
    </lineage>
</organism>
<evidence type="ECO:0000313" key="2">
    <source>
        <dbReference type="Proteomes" id="UP000465112"/>
    </source>
</evidence>
<keyword evidence="2" id="KW-1185">Reference proteome</keyword>
<protein>
    <submittedName>
        <fullName evidence="1">Uncharacterized protein</fullName>
    </submittedName>
</protein>
<dbReference type="Proteomes" id="UP000465112">
    <property type="component" value="Chromosome 24"/>
</dbReference>
<proteinExistence type="predicted"/>
<dbReference type="AlphaFoldDB" id="A0A6A5EDN3"/>
<evidence type="ECO:0000313" key="1">
    <source>
        <dbReference type="EMBL" id="KAF1371932.1"/>
    </source>
</evidence>
<reference evidence="1 2" key="1">
    <citation type="submission" date="2019-06" db="EMBL/GenBank/DDBJ databases">
        <title>A chromosome-scale genome assembly of the European perch, Perca fluviatilis.</title>
        <authorList>
            <person name="Roques C."/>
            <person name="Zahm M."/>
            <person name="Cabau C."/>
            <person name="Klopp C."/>
            <person name="Bouchez O."/>
            <person name="Donnadieu C."/>
            <person name="Kuhl H."/>
            <person name="Gislard M."/>
            <person name="Guendouz S."/>
            <person name="Journot L."/>
            <person name="Haffray P."/>
            <person name="Bestin A."/>
            <person name="Morvezen R."/>
            <person name="Feron R."/>
            <person name="Wen M."/>
            <person name="Jouanno E."/>
            <person name="Herpin A."/>
            <person name="Schartl M."/>
            <person name="Postlethwait J."/>
            <person name="Schaerlinger B."/>
            <person name="Chardard D."/>
            <person name="Lecocq T."/>
            <person name="Poncet C."/>
            <person name="Jaffrelo L."/>
            <person name="Lampietro C."/>
            <person name="Guiguen Y."/>
        </authorList>
    </citation>
    <scope>NUCLEOTIDE SEQUENCE [LARGE SCALE GENOMIC DNA]</scope>
    <source>
        <tissue evidence="1">Blood</tissue>
    </source>
</reference>
<comment type="caution">
    <text evidence="1">The sequence shown here is derived from an EMBL/GenBank/DDBJ whole genome shotgun (WGS) entry which is preliminary data.</text>
</comment>
<sequence length="80" mass="9291">MFYSIQKKKHHQLLVVNLKHETKLQRAGRGEVEERHFTMNSERKLSAGQRRALPSDVQKVIVGEEHLQVWSSSLDQVLKA</sequence>
<dbReference type="EMBL" id="VHII01000024">
    <property type="protein sequence ID" value="KAF1371932.1"/>
    <property type="molecule type" value="Genomic_DNA"/>
</dbReference>